<gene>
    <name evidence="5" type="ORF">F7D20_11175</name>
</gene>
<evidence type="ECO:0000259" key="4">
    <source>
        <dbReference type="PROSITE" id="PS50893"/>
    </source>
</evidence>
<dbReference type="InterPro" id="IPR051782">
    <property type="entry name" value="ABC_Transporter_VariousFunc"/>
</dbReference>
<dbReference type="PROSITE" id="PS00211">
    <property type="entry name" value="ABC_TRANSPORTER_1"/>
    <property type="match status" value="1"/>
</dbReference>
<dbReference type="GO" id="GO:0005524">
    <property type="term" value="F:ATP binding"/>
    <property type="evidence" value="ECO:0007669"/>
    <property type="project" value="UniProtKB-KW"/>
</dbReference>
<dbReference type="Proteomes" id="UP000384372">
    <property type="component" value="Unassembled WGS sequence"/>
</dbReference>
<feature type="domain" description="ABC transporter" evidence="4">
    <location>
        <begin position="6"/>
        <end position="237"/>
    </location>
</feature>
<dbReference type="SMART" id="SM00382">
    <property type="entry name" value="AAA"/>
    <property type="match status" value="1"/>
</dbReference>
<evidence type="ECO:0000256" key="1">
    <source>
        <dbReference type="ARBA" id="ARBA00022448"/>
    </source>
</evidence>
<evidence type="ECO:0000256" key="3">
    <source>
        <dbReference type="ARBA" id="ARBA00022840"/>
    </source>
</evidence>
<evidence type="ECO:0000313" key="5">
    <source>
        <dbReference type="EMBL" id="MQP12502.1"/>
    </source>
</evidence>
<comment type="caution">
    <text evidence="5">The sequence shown here is derived from an EMBL/GenBank/DDBJ whole genome shotgun (WGS) entry which is preliminary data.</text>
</comment>
<dbReference type="Gene3D" id="3.40.50.300">
    <property type="entry name" value="P-loop containing nucleotide triphosphate hydrolases"/>
    <property type="match status" value="1"/>
</dbReference>
<dbReference type="GO" id="GO:0016887">
    <property type="term" value="F:ATP hydrolysis activity"/>
    <property type="evidence" value="ECO:0007669"/>
    <property type="project" value="InterPro"/>
</dbReference>
<organism evidence="5 6">
    <name type="scientific">Segatella copri</name>
    <dbReference type="NCBI Taxonomy" id="165179"/>
    <lineage>
        <taxon>Bacteria</taxon>
        <taxon>Pseudomonadati</taxon>
        <taxon>Bacteroidota</taxon>
        <taxon>Bacteroidia</taxon>
        <taxon>Bacteroidales</taxon>
        <taxon>Prevotellaceae</taxon>
        <taxon>Segatella</taxon>
    </lineage>
</organism>
<dbReference type="CDD" id="cd03230">
    <property type="entry name" value="ABC_DR_subfamily_A"/>
    <property type="match status" value="1"/>
</dbReference>
<dbReference type="SUPFAM" id="SSF52540">
    <property type="entry name" value="P-loop containing nucleoside triphosphate hydrolases"/>
    <property type="match status" value="1"/>
</dbReference>
<keyword evidence="3 5" id="KW-0067">ATP-binding</keyword>
<dbReference type="Pfam" id="PF00005">
    <property type="entry name" value="ABC_tran"/>
    <property type="match status" value="1"/>
</dbReference>
<reference evidence="5 6" key="1">
    <citation type="submission" date="2019-09" db="EMBL/GenBank/DDBJ databases">
        <title>Distinct polysaccharide growth profiles of human intestinal Prevotella copri isolates.</title>
        <authorList>
            <person name="Fehlner-Peach H."/>
            <person name="Magnabosco C."/>
            <person name="Raghavan V."/>
            <person name="Scher J.U."/>
            <person name="Tett A."/>
            <person name="Cox L.M."/>
            <person name="Gottsegen C."/>
            <person name="Watters A."/>
            <person name="Wiltshire- Gordon J.D."/>
            <person name="Segata N."/>
            <person name="Bonneau R."/>
            <person name="Littman D.R."/>
        </authorList>
    </citation>
    <scope>NUCLEOTIDE SEQUENCE [LARGE SCALE GENOMIC DNA]</scope>
    <source>
        <strain evidence="6">iAQ1173</strain>
    </source>
</reference>
<name>A0A6A7WDK0_9BACT</name>
<dbReference type="InterPro" id="IPR017871">
    <property type="entry name" value="ABC_transporter-like_CS"/>
</dbReference>
<evidence type="ECO:0000256" key="2">
    <source>
        <dbReference type="ARBA" id="ARBA00022741"/>
    </source>
</evidence>
<dbReference type="InterPro" id="IPR003439">
    <property type="entry name" value="ABC_transporter-like_ATP-bd"/>
</dbReference>
<protein>
    <submittedName>
        <fullName evidence="5">ABC transporter ATP-binding protein</fullName>
    </submittedName>
</protein>
<keyword evidence="6" id="KW-1185">Reference proteome</keyword>
<sequence length="239" mass="26869">MYSKMIKIQNLKKIYNGTTVLDIESLDIAQGELVGLVGNNGAGKTTLLRLVLDLIKADDGFVESDGKKVNESEDWKTYTGSYIDGRFLVDFLTPEEYFSFIGDVYGIDEETMKERLAPFETFMHDEIMGTKKYLRDFSQGNRQKIGIIGAMIINPKVLLLDEPFNYLDPSSQMNIARLIHQVCKEHGTTVIISSHNLNFVADISSRILLLEKGKLIKDLQNTDGAAIAELNEYFGIQAE</sequence>
<proteinExistence type="predicted"/>
<dbReference type="PROSITE" id="PS50893">
    <property type="entry name" value="ABC_TRANSPORTER_2"/>
    <property type="match status" value="1"/>
</dbReference>
<dbReference type="AlphaFoldDB" id="A0A6A7WDK0"/>
<dbReference type="EMBL" id="VZAD01000085">
    <property type="protein sequence ID" value="MQP12502.1"/>
    <property type="molecule type" value="Genomic_DNA"/>
</dbReference>
<dbReference type="OrthoDB" id="9801987at2"/>
<dbReference type="PANTHER" id="PTHR42939">
    <property type="entry name" value="ABC TRANSPORTER ATP-BINDING PROTEIN ALBC-RELATED"/>
    <property type="match status" value="1"/>
</dbReference>
<dbReference type="InterPro" id="IPR027417">
    <property type="entry name" value="P-loop_NTPase"/>
</dbReference>
<dbReference type="InterPro" id="IPR003593">
    <property type="entry name" value="AAA+_ATPase"/>
</dbReference>
<keyword evidence="1" id="KW-0813">Transport</keyword>
<keyword evidence="2" id="KW-0547">Nucleotide-binding</keyword>
<dbReference type="PANTHER" id="PTHR42939:SF1">
    <property type="entry name" value="ABC TRANSPORTER ATP-BINDING PROTEIN ALBC-RELATED"/>
    <property type="match status" value="1"/>
</dbReference>
<accession>A0A6A7WDK0</accession>
<evidence type="ECO:0000313" key="6">
    <source>
        <dbReference type="Proteomes" id="UP000384372"/>
    </source>
</evidence>